<dbReference type="EMBL" id="JAQIZT010000003">
    <property type="protein sequence ID" value="KAJ7002845.1"/>
    <property type="molecule type" value="Genomic_DNA"/>
</dbReference>
<protein>
    <submittedName>
        <fullName evidence="1">Uncharacterized protein</fullName>
    </submittedName>
</protein>
<gene>
    <name evidence="1" type="ORF">NC653_008154</name>
</gene>
<organism evidence="1 2">
    <name type="scientific">Populus alba x Populus x berolinensis</name>
    <dbReference type="NCBI Taxonomy" id="444605"/>
    <lineage>
        <taxon>Eukaryota</taxon>
        <taxon>Viridiplantae</taxon>
        <taxon>Streptophyta</taxon>
        <taxon>Embryophyta</taxon>
        <taxon>Tracheophyta</taxon>
        <taxon>Spermatophyta</taxon>
        <taxon>Magnoliopsida</taxon>
        <taxon>eudicotyledons</taxon>
        <taxon>Gunneridae</taxon>
        <taxon>Pentapetalae</taxon>
        <taxon>rosids</taxon>
        <taxon>fabids</taxon>
        <taxon>Malpighiales</taxon>
        <taxon>Salicaceae</taxon>
        <taxon>Saliceae</taxon>
        <taxon>Populus</taxon>
    </lineage>
</organism>
<accession>A0AAD6R6U9</accession>
<comment type="caution">
    <text evidence="1">The sequence shown here is derived from an EMBL/GenBank/DDBJ whole genome shotgun (WGS) entry which is preliminary data.</text>
</comment>
<name>A0AAD6R6U9_9ROSI</name>
<keyword evidence="2" id="KW-1185">Reference proteome</keyword>
<reference evidence="1" key="1">
    <citation type="journal article" date="2023" name="Mol. Ecol. Resour.">
        <title>Chromosome-level genome assembly of a triploid poplar Populus alba 'Berolinensis'.</title>
        <authorList>
            <person name="Chen S."/>
            <person name="Yu Y."/>
            <person name="Wang X."/>
            <person name="Wang S."/>
            <person name="Zhang T."/>
            <person name="Zhou Y."/>
            <person name="He R."/>
            <person name="Meng N."/>
            <person name="Wang Y."/>
            <person name="Liu W."/>
            <person name="Liu Z."/>
            <person name="Liu J."/>
            <person name="Guo Q."/>
            <person name="Huang H."/>
            <person name="Sederoff R.R."/>
            <person name="Wang G."/>
            <person name="Qu G."/>
            <person name="Chen S."/>
        </authorList>
    </citation>
    <scope>NUCLEOTIDE SEQUENCE</scope>
    <source>
        <strain evidence="1">SC-2020</strain>
    </source>
</reference>
<proteinExistence type="predicted"/>
<dbReference type="AlphaFoldDB" id="A0AAD6R6U9"/>
<sequence length="111" mass="12453">MFPVKNGQHHDLKARWLCSSGGGGGGGDAEQRSWVFSCYEEQICMDRIGMPVISKGFYGETLIWLVLTRSRHKCRPSQIAQGSSVCDHCGDPEIKSLCSILYRSTCFWSYI</sequence>
<evidence type="ECO:0000313" key="1">
    <source>
        <dbReference type="EMBL" id="KAJ7002845.1"/>
    </source>
</evidence>
<dbReference type="Proteomes" id="UP001164929">
    <property type="component" value="Chromosome 3"/>
</dbReference>
<evidence type="ECO:0000313" key="2">
    <source>
        <dbReference type="Proteomes" id="UP001164929"/>
    </source>
</evidence>